<evidence type="ECO:0000313" key="4">
    <source>
        <dbReference type="Proteomes" id="UP001244341"/>
    </source>
</evidence>
<dbReference type="InterPro" id="IPR011009">
    <property type="entry name" value="Kinase-like_dom_sf"/>
</dbReference>
<dbReference type="PANTHER" id="PTHR44329">
    <property type="entry name" value="SERINE/THREONINE-PROTEIN KINASE TNNI3K-RELATED"/>
    <property type="match status" value="1"/>
</dbReference>
<keyword evidence="4" id="KW-1185">Reference proteome</keyword>
<gene>
    <name evidence="3" type="ORF">OEZ85_013270</name>
</gene>
<keyword evidence="1" id="KW-0067">ATP-binding</keyword>
<evidence type="ECO:0000256" key="1">
    <source>
        <dbReference type="PROSITE-ProRule" id="PRU10141"/>
    </source>
</evidence>
<reference evidence="3 4" key="1">
    <citation type="submission" date="2023-05" db="EMBL/GenBank/DDBJ databases">
        <title>A 100% complete, gapless, phased diploid assembly of the Scenedesmus obliquus UTEX 3031 genome.</title>
        <authorList>
            <person name="Biondi T.C."/>
            <person name="Hanschen E.R."/>
            <person name="Kwon T."/>
            <person name="Eng W."/>
            <person name="Kruse C.P.S."/>
            <person name="Koehler S.I."/>
            <person name="Kunde Y."/>
            <person name="Gleasner C.D."/>
            <person name="You Mak K.T."/>
            <person name="Polle J."/>
            <person name="Hovde B.T."/>
            <person name="Starkenburg S.R."/>
        </authorList>
    </citation>
    <scope>NUCLEOTIDE SEQUENCE [LARGE SCALE GENOMIC DNA]</scope>
    <source>
        <strain evidence="3 4">DOE0152z</strain>
    </source>
</reference>
<protein>
    <recommendedName>
        <fullName evidence="2">Serine-threonine/tyrosine-protein kinase catalytic domain-containing protein</fullName>
    </recommendedName>
</protein>
<dbReference type="PROSITE" id="PS00107">
    <property type="entry name" value="PROTEIN_KINASE_ATP"/>
    <property type="match status" value="1"/>
</dbReference>
<evidence type="ECO:0000313" key="3">
    <source>
        <dbReference type="EMBL" id="WIA16603.1"/>
    </source>
</evidence>
<dbReference type="SUPFAM" id="SSF56112">
    <property type="entry name" value="Protein kinase-like (PK-like)"/>
    <property type="match status" value="1"/>
</dbReference>
<dbReference type="InterPro" id="IPR017441">
    <property type="entry name" value="Protein_kinase_ATP_BS"/>
</dbReference>
<dbReference type="EMBL" id="CP126214">
    <property type="protein sequence ID" value="WIA16603.1"/>
    <property type="molecule type" value="Genomic_DNA"/>
</dbReference>
<dbReference type="Gene3D" id="3.30.200.20">
    <property type="entry name" value="Phosphorylase Kinase, domain 1"/>
    <property type="match status" value="1"/>
</dbReference>
<dbReference type="InterPro" id="IPR001245">
    <property type="entry name" value="Ser-Thr/Tyr_kinase_cat_dom"/>
</dbReference>
<feature type="binding site" evidence="1">
    <location>
        <position position="33"/>
    </location>
    <ligand>
        <name>ATP</name>
        <dbReference type="ChEBI" id="CHEBI:30616"/>
    </ligand>
</feature>
<dbReference type="Pfam" id="PF07714">
    <property type="entry name" value="PK_Tyr_Ser-Thr"/>
    <property type="match status" value="1"/>
</dbReference>
<proteinExistence type="predicted"/>
<dbReference type="InterPro" id="IPR051681">
    <property type="entry name" value="Ser/Thr_Kinases-Pseudokinases"/>
</dbReference>
<accession>A0ABY8U568</accession>
<evidence type="ECO:0000259" key="2">
    <source>
        <dbReference type="Pfam" id="PF07714"/>
    </source>
</evidence>
<sequence>MSLIKAAAGELLGAGSFGRVYRGRWNGMEVAVKVIEHDTSSAVEVENEVLLMMGLQHECIVAAYNYCWAGAAAERPSADQLVEAVGALIAARESQQ</sequence>
<dbReference type="PANTHER" id="PTHR44329:SF214">
    <property type="entry name" value="PROTEIN KINASE DOMAIN-CONTAINING PROTEIN"/>
    <property type="match status" value="1"/>
</dbReference>
<name>A0ABY8U568_TETOB</name>
<feature type="domain" description="Serine-threonine/tyrosine-protein kinase catalytic" evidence="2">
    <location>
        <begin position="9"/>
        <end position="68"/>
    </location>
</feature>
<organism evidence="3 4">
    <name type="scientific">Tetradesmus obliquus</name>
    <name type="common">Green alga</name>
    <name type="synonym">Acutodesmus obliquus</name>
    <dbReference type="NCBI Taxonomy" id="3088"/>
    <lineage>
        <taxon>Eukaryota</taxon>
        <taxon>Viridiplantae</taxon>
        <taxon>Chlorophyta</taxon>
        <taxon>core chlorophytes</taxon>
        <taxon>Chlorophyceae</taxon>
        <taxon>CS clade</taxon>
        <taxon>Sphaeropleales</taxon>
        <taxon>Scenedesmaceae</taxon>
        <taxon>Tetradesmus</taxon>
    </lineage>
</organism>
<dbReference type="Proteomes" id="UP001244341">
    <property type="component" value="Chromosome 7b"/>
</dbReference>
<keyword evidence="1" id="KW-0547">Nucleotide-binding</keyword>